<dbReference type="Gene3D" id="1.10.1380.10">
    <property type="entry name" value="Neutral endopeptidase , domain2"/>
    <property type="match status" value="1"/>
</dbReference>
<dbReference type="Gene3D" id="3.40.390.10">
    <property type="entry name" value="Collagenase (Catalytic Domain)"/>
    <property type="match status" value="1"/>
</dbReference>
<keyword evidence="1" id="KW-1133">Transmembrane helix</keyword>
<dbReference type="Pfam" id="PF05649">
    <property type="entry name" value="Peptidase_M13_N"/>
    <property type="match status" value="1"/>
</dbReference>
<dbReference type="InterPro" id="IPR024079">
    <property type="entry name" value="MetalloPept_cat_dom_sf"/>
</dbReference>
<organism evidence="3 4">
    <name type="scientific">Trichobilharzia regenti</name>
    <name type="common">Nasal bird schistosome</name>
    <dbReference type="NCBI Taxonomy" id="157069"/>
    <lineage>
        <taxon>Eukaryota</taxon>
        <taxon>Metazoa</taxon>
        <taxon>Spiralia</taxon>
        <taxon>Lophotrochozoa</taxon>
        <taxon>Platyhelminthes</taxon>
        <taxon>Trematoda</taxon>
        <taxon>Digenea</taxon>
        <taxon>Strigeidida</taxon>
        <taxon>Schistosomatoidea</taxon>
        <taxon>Schistosomatidae</taxon>
        <taxon>Trichobilharzia</taxon>
    </lineage>
</organism>
<feature type="transmembrane region" description="Helical" evidence="1">
    <location>
        <begin position="20"/>
        <end position="42"/>
    </location>
</feature>
<feature type="domain" description="Peptidase M13 N-terminal" evidence="2">
    <location>
        <begin position="65"/>
        <end position="173"/>
    </location>
</feature>
<dbReference type="PANTHER" id="PTHR11733:SF167">
    <property type="entry name" value="FI17812P1-RELATED"/>
    <property type="match status" value="1"/>
</dbReference>
<dbReference type="GO" id="GO:0005886">
    <property type="term" value="C:plasma membrane"/>
    <property type="evidence" value="ECO:0007669"/>
    <property type="project" value="TreeGrafter"/>
</dbReference>
<dbReference type="AlphaFoldDB" id="A0AA85K761"/>
<reference evidence="3" key="1">
    <citation type="submission" date="2022-06" db="EMBL/GenBank/DDBJ databases">
        <authorList>
            <person name="Berger JAMES D."/>
            <person name="Berger JAMES D."/>
        </authorList>
    </citation>
    <scope>NUCLEOTIDE SEQUENCE [LARGE SCALE GENOMIC DNA]</scope>
</reference>
<dbReference type="WBParaSite" id="TREG1_64170.1">
    <property type="protein sequence ID" value="TREG1_64170.1"/>
    <property type="gene ID" value="TREG1_64170"/>
</dbReference>
<dbReference type="GO" id="GO:0016485">
    <property type="term" value="P:protein processing"/>
    <property type="evidence" value="ECO:0007669"/>
    <property type="project" value="TreeGrafter"/>
</dbReference>
<dbReference type="InterPro" id="IPR000718">
    <property type="entry name" value="Peptidase_M13"/>
</dbReference>
<dbReference type="InterPro" id="IPR008753">
    <property type="entry name" value="Peptidase_M13_N"/>
</dbReference>
<name>A0AA85K761_TRIRE</name>
<proteinExistence type="predicted"/>
<accession>A0AA85K761</accession>
<evidence type="ECO:0000256" key="1">
    <source>
        <dbReference type="SAM" id="Phobius"/>
    </source>
</evidence>
<dbReference type="PROSITE" id="PS51885">
    <property type="entry name" value="NEPRILYSIN"/>
    <property type="match status" value="1"/>
</dbReference>
<reference evidence="4" key="2">
    <citation type="submission" date="2023-11" db="UniProtKB">
        <authorList>
            <consortium name="WormBaseParasite"/>
        </authorList>
    </citation>
    <scope>IDENTIFICATION</scope>
</reference>
<dbReference type="SUPFAM" id="SSF55486">
    <property type="entry name" value="Metalloproteases ('zincins'), catalytic domain"/>
    <property type="match status" value="1"/>
</dbReference>
<sequence>MVQFSIERIQKNINNKSCLFPFVFLSVATVITFIGLVFYIQFALKSLVSVRQSYNRTNAVSLIDPCNDFYQYACSDWENNHAVPEGELEITRVSQITEKTLHDIWKIIANGSYSTNDTRLTTVRKFYKSCVDHGNISFQQIRRQTNRLIEKSFGGWDLLPSSSPQNLSETVTPEQEVDNFSLNDIYFPILSMTGGCPLFSMDIKEGRNVIEISDGKFASYMDACETEVDAANIAPKYYEYAYKLGVSPTEKGS</sequence>
<evidence type="ECO:0000259" key="2">
    <source>
        <dbReference type="Pfam" id="PF05649"/>
    </source>
</evidence>
<dbReference type="PANTHER" id="PTHR11733">
    <property type="entry name" value="ZINC METALLOPROTEASE FAMILY M13 NEPRILYSIN-RELATED"/>
    <property type="match status" value="1"/>
</dbReference>
<keyword evidence="3" id="KW-1185">Reference proteome</keyword>
<dbReference type="GO" id="GO:0004222">
    <property type="term" value="F:metalloendopeptidase activity"/>
    <property type="evidence" value="ECO:0007669"/>
    <property type="project" value="InterPro"/>
</dbReference>
<dbReference type="InterPro" id="IPR042089">
    <property type="entry name" value="Peptidase_M13_dom_2"/>
</dbReference>
<evidence type="ECO:0000313" key="4">
    <source>
        <dbReference type="WBParaSite" id="TREG1_64170.1"/>
    </source>
</evidence>
<keyword evidence="1" id="KW-0472">Membrane</keyword>
<evidence type="ECO:0000313" key="3">
    <source>
        <dbReference type="Proteomes" id="UP000050795"/>
    </source>
</evidence>
<keyword evidence="1" id="KW-0812">Transmembrane</keyword>
<dbReference type="Proteomes" id="UP000050795">
    <property type="component" value="Unassembled WGS sequence"/>
</dbReference>
<protein>
    <recommendedName>
        <fullName evidence="2">Peptidase M13 N-terminal domain-containing protein</fullName>
    </recommendedName>
</protein>